<dbReference type="SUPFAM" id="SSF51197">
    <property type="entry name" value="Clavaminate synthase-like"/>
    <property type="match status" value="1"/>
</dbReference>
<evidence type="ECO:0000313" key="3">
    <source>
        <dbReference type="EMBL" id="KAJ8995573.1"/>
    </source>
</evidence>
<reference evidence="3" key="1">
    <citation type="submission" date="2023-01" db="EMBL/GenBank/DDBJ databases">
        <title>Exophiala dermititidis isolated from Cystic Fibrosis Patient.</title>
        <authorList>
            <person name="Kurbessoian T."/>
            <person name="Crocker A."/>
            <person name="Murante D."/>
            <person name="Hogan D.A."/>
            <person name="Stajich J.E."/>
        </authorList>
    </citation>
    <scope>NUCLEOTIDE SEQUENCE</scope>
    <source>
        <strain evidence="3">Ex8</strain>
    </source>
</reference>
<evidence type="ECO:0000256" key="2">
    <source>
        <dbReference type="SAM" id="MobiDB-lite"/>
    </source>
</evidence>
<comment type="caution">
    <text evidence="3">The sequence shown here is derived from an EMBL/GenBank/DDBJ whole genome shotgun (WGS) entry which is preliminary data.</text>
</comment>
<evidence type="ECO:0000313" key="4">
    <source>
        <dbReference type="Proteomes" id="UP001161757"/>
    </source>
</evidence>
<accession>A0AAN6F2H8</accession>
<sequence length="331" mass="36403">MDNEDFLPPPPRGPPPLLDEAHLLHLAQQGWLFLELPATLSQSMSGLFKASSRYFDLPESEKKALYPSKQGTEFGYYPVVDEKEYITFRCRIHTTPASSAIPSSHLVESLETSTAVAWHGAGLLLFRILCDIARASDLDTSVWNDILDGTLDLPDSGDRMTYTLMRLFRYFPSTGKAEEHADLGLLTLCVGDGAGLQVLDRLNSSPAQLTWVDAPIGTQWAAILVGQTLKALSAQSMNAGAHRVVGNPQGRHSVVYALRHSMMHDVDFSLFGGEGKMTPKELWRTIQTGKVNINARKEFREMQRAKLQTSTSVVEGATSSKSDDVNAKQAV</sequence>
<name>A0AAN6F2H8_EXODE</name>
<feature type="compositionally biased region" description="Polar residues" evidence="2">
    <location>
        <begin position="307"/>
        <end position="320"/>
    </location>
</feature>
<gene>
    <name evidence="3" type="ORF">HRR80_000339</name>
</gene>
<proteinExistence type="inferred from homology"/>
<dbReference type="AlphaFoldDB" id="A0AAN6F2H8"/>
<dbReference type="PANTHER" id="PTHR47990">
    <property type="entry name" value="2-OXOGLUTARATE (2OG) AND FE(II)-DEPENDENT OXYGENASE SUPERFAMILY PROTEIN-RELATED"/>
    <property type="match status" value="1"/>
</dbReference>
<dbReference type="EMBL" id="JAJGCB010000001">
    <property type="protein sequence ID" value="KAJ8995573.1"/>
    <property type="molecule type" value="Genomic_DNA"/>
</dbReference>
<dbReference type="InterPro" id="IPR027443">
    <property type="entry name" value="IPNS-like_sf"/>
</dbReference>
<dbReference type="Gene3D" id="2.60.120.330">
    <property type="entry name" value="B-lactam Antibiotic, Isopenicillin N Synthase, Chain"/>
    <property type="match status" value="1"/>
</dbReference>
<evidence type="ECO:0000256" key="1">
    <source>
        <dbReference type="ARBA" id="ARBA00008056"/>
    </source>
</evidence>
<feature type="compositionally biased region" description="Basic and acidic residues" evidence="2">
    <location>
        <begin position="321"/>
        <end position="331"/>
    </location>
</feature>
<comment type="similarity">
    <text evidence="1">Belongs to the iron/ascorbate-dependent oxidoreductase family.</text>
</comment>
<organism evidence="3 4">
    <name type="scientific">Exophiala dermatitidis</name>
    <name type="common">Black yeast-like fungus</name>
    <name type="synonym">Wangiella dermatitidis</name>
    <dbReference type="NCBI Taxonomy" id="5970"/>
    <lineage>
        <taxon>Eukaryota</taxon>
        <taxon>Fungi</taxon>
        <taxon>Dikarya</taxon>
        <taxon>Ascomycota</taxon>
        <taxon>Pezizomycotina</taxon>
        <taxon>Eurotiomycetes</taxon>
        <taxon>Chaetothyriomycetidae</taxon>
        <taxon>Chaetothyriales</taxon>
        <taxon>Herpotrichiellaceae</taxon>
        <taxon>Exophiala</taxon>
    </lineage>
</organism>
<evidence type="ECO:0008006" key="5">
    <source>
        <dbReference type="Google" id="ProtNLM"/>
    </source>
</evidence>
<dbReference type="Proteomes" id="UP001161757">
    <property type="component" value="Unassembled WGS sequence"/>
</dbReference>
<feature type="region of interest" description="Disordered" evidence="2">
    <location>
        <begin position="307"/>
        <end position="331"/>
    </location>
</feature>
<dbReference type="InterPro" id="IPR050231">
    <property type="entry name" value="Iron_ascorbate_oxido_reductase"/>
</dbReference>
<protein>
    <recommendedName>
        <fullName evidence="5">Fe2OG dioxygenase domain-containing protein</fullName>
    </recommendedName>
</protein>